<organism evidence="7 8">
    <name type="scientific">Coprinopsis marcescibilis</name>
    <name type="common">Agaric fungus</name>
    <name type="synonym">Psathyrella marcescibilis</name>
    <dbReference type="NCBI Taxonomy" id="230819"/>
    <lineage>
        <taxon>Eukaryota</taxon>
        <taxon>Fungi</taxon>
        <taxon>Dikarya</taxon>
        <taxon>Basidiomycota</taxon>
        <taxon>Agaricomycotina</taxon>
        <taxon>Agaricomycetes</taxon>
        <taxon>Agaricomycetidae</taxon>
        <taxon>Agaricales</taxon>
        <taxon>Agaricineae</taxon>
        <taxon>Psathyrellaceae</taxon>
        <taxon>Coprinopsis</taxon>
    </lineage>
</organism>
<feature type="compositionally biased region" description="Polar residues" evidence="5">
    <location>
        <begin position="64"/>
        <end position="77"/>
    </location>
</feature>
<feature type="compositionally biased region" description="Polar residues" evidence="5">
    <location>
        <begin position="651"/>
        <end position="663"/>
    </location>
</feature>
<evidence type="ECO:0000256" key="4">
    <source>
        <dbReference type="PROSITE-ProRule" id="PRU00042"/>
    </source>
</evidence>
<dbReference type="PANTHER" id="PTHR23235:SF120">
    <property type="entry name" value="KRUPPEL-LIKE FACTOR 15"/>
    <property type="match status" value="1"/>
</dbReference>
<dbReference type="GO" id="GO:0008270">
    <property type="term" value="F:zinc ion binding"/>
    <property type="evidence" value="ECO:0007669"/>
    <property type="project" value="UniProtKB-KW"/>
</dbReference>
<feature type="compositionally biased region" description="Acidic residues" evidence="5">
    <location>
        <begin position="614"/>
        <end position="649"/>
    </location>
</feature>
<dbReference type="OrthoDB" id="8922241at2759"/>
<name>A0A5C3KYF1_COPMA</name>
<dbReference type="SMART" id="SM00355">
    <property type="entry name" value="ZnF_C2H2"/>
    <property type="match status" value="3"/>
</dbReference>
<evidence type="ECO:0000256" key="1">
    <source>
        <dbReference type="ARBA" id="ARBA00022723"/>
    </source>
</evidence>
<sequence>MNPETEQPRALGQWDDIDDEDYDEEESSSSDSDIDAEAQEMARRLGEQLWADLNPKETGEIAQPASNPGTLVETNPEAQLSNQVLDIPMDPDAYKKAEESALATIATVLHLVAHDPGAKALLSSTGIPGFGSNVLEVLQQSASLGRISKGAALPLSQMLVSLARSEQLFGNLRHSDASAAQLQQGKRKRDDLEDDNQNAARFAKRPFAPEEDFQRQVTEAVRTILQAFASTTSTTLDPSLIASIRLQLHQVFLFAVTSSARGGPEMHPLQEVSGLIQVVGVLSGIQIGQGPEAGQPPGTNQYPPGSYPWIPGHGPPPVTDIGTAVYPCLISGCKKTFARLYNLRAHQRNHAIHRPFRCTVCPASFARNHDLKRHIKLHDRKAWKCASCQKIFSRRDAFKRHTNSSKTRGPRGDLCTDADVIEVELNDDDSNETHREERRVKLWSGISSGSVQGVYRDTAAMEEGEIHETIIMAIQGSVMTLHAVLQSLVGNVLGFPAQTGLPAPAMSDPAGSQATLASVIARAQSQSIPSAHIPEPSITHPTPEPAETVSEHSMRDVQMEDISMDGGQGTSTGSNALSLQPLTMYGLSDEQTQLLELAIANAALAAQAQAEAEAAMEEEDDDDDDEDDEDADADGDEDEVEVEDEEQDQETGTPQVGATQPSIESGGLL</sequence>
<dbReference type="GO" id="GO:0000981">
    <property type="term" value="F:DNA-binding transcription factor activity, RNA polymerase II-specific"/>
    <property type="evidence" value="ECO:0007669"/>
    <property type="project" value="TreeGrafter"/>
</dbReference>
<proteinExistence type="predicted"/>
<protein>
    <recommendedName>
        <fullName evidence="6">C2H2-type domain-containing protein</fullName>
    </recommendedName>
</protein>
<dbReference type="PROSITE" id="PS50157">
    <property type="entry name" value="ZINC_FINGER_C2H2_2"/>
    <property type="match status" value="3"/>
</dbReference>
<keyword evidence="3" id="KW-0862">Zinc</keyword>
<dbReference type="InterPro" id="IPR013087">
    <property type="entry name" value="Znf_C2H2_type"/>
</dbReference>
<dbReference type="PROSITE" id="PS00028">
    <property type="entry name" value="ZINC_FINGER_C2H2_1"/>
    <property type="match status" value="2"/>
</dbReference>
<dbReference type="STRING" id="230819.A0A5C3KYF1"/>
<feature type="region of interest" description="Disordered" evidence="5">
    <location>
        <begin position="531"/>
        <end position="553"/>
    </location>
</feature>
<dbReference type="Pfam" id="PF00096">
    <property type="entry name" value="zf-C2H2"/>
    <property type="match status" value="2"/>
</dbReference>
<keyword evidence="8" id="KW-1185">Reference proteome</keyword>
<evidence type="ECO:0000259" key="6">
    <source>
        <dbReference type="PROSITE" id="PS50157"/>
    </source>
</evidence>
<keyword evidence="2 4" id="KW-0863">Zinc-finger</keyword>
<feature type="region of interest" description="Disordered" evidence="5">
    <location>
        <begin position="609"/>
        <end position="669"/>
    </location>
</feature>
<dbReference type="Proteomes" id="UP000307440">
    <property type="component" value="Unassembled WGS sequence"/>
</dbReference>
<feature type="region of interest" description="Disordered" evidence="5">
    <location>
        <begin position="1"/>
        <end position="77"/>
    </location>
</feature>
<dbReference type="AlphaFoldDB" id="A0A5C3KYF1"/>
<dbReference type="Gene3D" id="3.30.160.60">
    <property type="entry name" value="Classic Zinc Finger"/>
    <property type="match status" value="2"/>
</dbReference>
<feature type="domain" description="C2H2-type" evidence="6">
    <location>
        <begin position="383"/>
        <end position="410"/>
    </location>
</feature>
<evidence type="ECO:0000256" key="5">
    <source>
        <dbReference type="SAM" id="MobiDB-lite"/>
    </source>
</evidence>
<feature type="domain" description="C2H2-type" evidence="6">
    <location>
        <begin position="326"/>
        <end position="355"/>
    </location>
</feature>
<feature type="compositionally biased region" description="Acidic residues" evidence="5">
    <location>
        <begin position="15"/>
        <end position="38"/>
    </location>
</feature>
<evidence type="ECO:0000256" key="3">
    <source>
        <dbReference type="ARBA" id="ARBA00022833"/>
    </source>
</evidence>
<accession>A0A5C3KYF1</accession>
<keyword evidence="1" id="KW-0479">Metal-binding</keyword>
<dbReference type="EMBL" id="ML210189">
    <property type="protein sequence ID" value="TFK25210.1"/>
    <property type="molecule type" value="Genomic_DNA"/>
</dbReference>
<gene>
    <name evidence="7" type="ORF">FA15DRAFT_668751</name>
</gene>
<dbReference type="PANTHER" id="PTHR23235">
    <property type="entry name" value="KRUEPPEL-LIKE TRANSCRIPTION FACTOR"/>
    <property type="match status" value="1"/>
</dbReference>
<dbReference type="SUPFAM" id="SSF57667">
    <property type="entry name" value="beta-beta-alpha zinc fingers"/>
    <property type="match status" value="1"/>
</dbReference>
<evidence type="ECO:0000313" key="7">
    <source>
        <dbReference type="EMBL" id="TFK25210.1"/>
    </source>
</evidence>
<reference evidence="7 8" key="1">
    <citation type="journal article" date="2019" name="Nat. Ecol. Evol.">
        <title>Megaphylogeny resolves global patterns of mushroom evolution.</title>
        <authorList>
            <person name="Varga T."/>
            <person name="Krizsan K."/>
            <person name="Foldi C."/>
            <person name="Dima B."/>
            <person name="Sanchez-Garcia M."/>
            <person name="Sanchez-Ramirez S."/>
            <person name="Szollosi G.J."/>
            <person name="Szarkandi J.G."/>
            <person name="Papp V."/>
            <person name="Albert L."/>
            <person name="Andreopoulos W."/>
            <person name="Angelini C."/>
            <person name="Antonin V."/>
            <person name="Barry K.W."/>
            <person name="Bougher N.L."/>
            <person name="Buchanan P."/>
            <person name="Buyck B."/>
            <person name="Bense V."/>
            <person name="Catcheside P."/>
            <person name="Chovatia M."/>
            <person name="Cooper J."/>
            <person name="Damon W."/>
            <person name="Desjardin D."/>
            <person name="Finy P."/>
            <person name="Geml J."/>
            <person name="Haridas S."/>
            <person name="Hughes K."/>
            <person name="Justo A."/>
            <person name="Karasinski D."/>
            <person name="Kautmanova I."/>
            <person name="Kiss B."/>
            <person name="Kocsube S."/>
            <person name="Kotiranta H."/>
            <person name="LaButti K.M."/>
            <person name="Lechner B.E."/>
            <person name="Liimatainen K."/>
            <person name="Lipzen A."/>
            <person name="Lukacs Z."/>
            <person name="Mihaltcheva S."/>
            <person name="Morgado L.N."/>
            <person name="Niskanen T."/>
            <person name="Noordeloos M.E."/>
            <person name="Ohm R.A."/>
            <person name="Ortiz-Santana B."/>
            <person name="Ovrebo C."/>
            <person name="Racz N."/>
            <person name="Riley R."/>
            <person name="Savchenko A."/>
            <person name="Shiryaev A."/>
            <person name="Soop K."/>
            <person name="Spirin V."/>
            <person name="Szebenyi C."/>
            <person name="Tomsovsky M."/>
            <person name="Tulloss R.E."/>
            <person name="Uehling J."/>
            <person name="Grigoriev I.V."/>
            <person name="Vagvolgyi C."/>
            <person name="Papp T."/>
            <person name="Martin F.M."/>
            <person name="Miettinen O."/>
            <person name="Hibbett D.S."/>
            <person name="Nagy L.G."/>
        </authorList>
    </citation>
    <scope>NUCLEOTIDE SEQUENCE [LARGE SCALE GENOMIC DNA]</scope>
    <source>
        <strain evidence="7 8">CBS 121175</strain>
    </source>
</reference>
<evidence type="ECO:0000256" key="2">
    <source>
        <dbReference type="ARBA" id="ARBA00022771"/>
    </source>
</evidence>
<dbReference type="Pfam" id="PF12874">
    <property type="entry name" value="zf-met"/>
    <property type="match status" value="1"/>
</dbReference>
<dbReference type="InterPro" id="IPR036236">
    <property type="entry name" value="Znf_C2H2_sf"/>
</dbReference>
<evidence type="ECO:0000313" key="8">
    <source>
        <dbReference type="Proteomes" id="UP000307440"/>
    </source>
</evidence>
<dbReference type="GO" id="GO:0000978">
    <property type="term" value="F:RNA polymerase II cis-regulatory region sequence-specific DNA binding"/>
    <property type="evidence" value="ECO:0007669"/>
    <property type="project" value="TreeGrafter"/>
</dbReference>
<feature type="domain" description="C2H2-type" evidence="6">
    <location>
        <begin position="356"/>
        <end position="383"/>
    </location>
</feature>